<dbReference type="Gene3D" id="3.40.190.10">
    <property type="entry name" value="Periplasmic binding protein-like II"/>
    <property type="match status" value="1"/>
</dbReference>
<dbReference type="PANTHER" id="PTHR43649:SF31">
    <property type="entry name" value="SN-GLYCEROL-3-PHOSPHATE-BINDING PERIPLASMIC PROTEIN UGPB"/>
    <property type="match status" value="1"/>
</dbReference>
<evidence type="ECO:0000256" key="2">
    <source>
        <dbReference type="ARBA" id="ARBA00008520"/>
    </source>
</evidence>
<evidence type="ECO:0000256" key="3">
    <source>
        <dbReference type="ARBA" id="ARBA00022448"/>
    </source>
</evidence>
<sequence>MAVDQVSRRSLLKTLGVASGAALIGGPLAGCGGGGGGSGSGSSGTFAFMSWDATSDTPLYQVAQNWAEQASREIDVQSVPGGGDYETKLRTVLSSGAHPDVIRINDDFVQAYYSEGSLLDLTPYLEQDSIEADDFYPVAFNFAKQADGAHAAWPILTNPGVIYCNVDAFEEAGVPLPPTDWDADGWTWDDFLDAATKLTKPGGERWGALLFHDTALETVWPVNNGTTGIYSEDAQSFTLADEGSTDALQWVADLALVHGVHPDFGTVSTGKSTPNWAQSLFGTGQVAMLLGLTSSIPYLRENAEVNWDIFPPPQQATRQTVNTMTVLAVPSESPDPDAAWDFLKYCVGPEAAELFAESRGFVPVATSSAELFVADDQAPQNLAMVSQALANAVNENFGLYIERARTVYRPVLDEIWSGRQSAADALGGIRAEVEAILAGQG</sequence>
<protein>
    <submittedName>
        <fullName evidence="5">ABC transporter substrate-binding protein YesO</fullName>
    </submittedName>
</protein>
<dbReference type="PROSITE" id="PS51318">
    <property type="entry name" value="TAT"/>
    <property type="match status" value="1"/>
</dbReference>
<evidence type="ECO:0000256" key="1">
    <source>
        <dbReference type="ARBA" id="ARBA00004196"/>
    </source>
</evidence>
<comment type="similarity">
    <text evidence="2">Belongs to the bacterial solute-binding protein 1 family.</text>
</comment>
<accession>A0A7M4DGT6</accession>
<dbReference type="Pfam" id="PF13416">
    <property type="entry name" value="SBP_bac_8"/>
    <property type="match status" value="1"/>
</dbReference>
<dbReference type="SUPFAM" id="SSF53850">
    <property type="entry name" value="Periplasmic binding protein-like II"/>
    <property type="match status" value="1"/>
</dbReference>
<dbReference type="PANTHER" id="PTHR43649">
    <property type="entry name" value="ARABINOSE-BINDING PROTEIN-RELATED"/>
    <property type="match status" value="1"/>
</dbReference>
<dbReference type="InterPro" id="IPR050490">
    <property type="entry name" value="Bact_solute-bd_prot1"/>
</dbReference>
<evidence type="ECO:0000313" key="6">
    <source>
        <dbReference type="Proteomes" id="UP000419743"/>
    </source>
</evidence>
<dbReference type="Proteomes" id="UP000419743">
    <property type="component" value="Unassembled WGS sequence"/>
</dbReference>
<reference evidence="5 6" key="1">
    <citation type="submission" date="2019-11" db="EMBL/GenBank/DDBJ databases">
        <authorList>
            <person name="Criscuolo A."/>
        </authorList>
    </citation>
    <scope>NUCLEOTIDE SEQUENCE [LARGE SCALE GENOMIC DNA]</scope>
    <source>
        <strain evidence="5">CIP111667</strain>
    </source>
</reference>
<proteinExistence type="inferred from homology"/>
<dbReference type="InterPro" id="IPR006059">
    <property type="entry name" value="SBP"/>
</dbReference>
<gene>
    <name evidence="5" type="primary">yesO_6</name>
    <name evidence="5" type="ORF">HALOF300_01333</name>
</gene>
<dbReference type="InterPro" id="IPR006311">
    <property type="entry name" value="TAT_signal"/>
</dbReference>
<keyword evidence="4" id="KW-0732">Signal</keyword>
<dbReference type="CDD" id="cd13585">
    <property type="entry name" value="PBP2_TMBP_like"/>
    <property type="match status" value="1"/>
</dbReference>
<dbReference type="GO" id="GO:0030313">
    <property type="term" value="C:cell envelope"/>
    <property type="evidence" value="ECO:0007669"/>
    <property type="project" value="UniProtKB-SubCell"/>
</dbReference>
<evidence type="ECO:0000256" key="4">
    <source>
        <dbReference type="ARBA" id="ARBA00022729"/>
    </source>
</evidence>
<evidence type="ECO:0000313" key="5">
    <source>
        <dbReference type="EMBL" id="VZO36129.1"/>
    </source>
</evidence>
<dbReference type="AlphaFoldDB" id="A0A7M4DGT6"/>
<name>A0A7M4DGT6_9MICO</name>
<keyword evidence="6" id="KW-1185">Reference proteome</keyword>
<comment type="subcellular location">
    <subcellularLocation>
        <location evidence="1">Cell envelope</location>
    </subcellularLocation>
</comment>
<organism evidence="5 6">
    <name type="scientific">Occultella aeris</name>
    <dbReference type="NCBI Taxonomy" id="2761496"/>
    <lineage>
        <taxon>Bacteria</taxon>
        <taxon>Bacillati</taxon>
        <taxon>Actinomycetota</taxon>
        <taxon>Actinomycetes</taxon>
        <taxon>Micrococcales</taxon>
        <taxon>Ruaniaceae</taxon>
        <taxon>Occultella</taxon>
    </lineage>
</organism>
<dbReference type="EMBL" id="CACRYJ010000017">
    <property type="protein sequence ID" value="VZO36129.1"/>
    <property type="molecule type" value="Genomic_DNA"/>
</dbReference>
<keyword evidence="3" id="KW-0813">Transport</keyword>
<comment type="caution">
    <text evidence="5">The sequence shown here is derived from an EMBL/GenBank/DDBJ whole genome shotgun (WGS) entry which is preliminary data.</text>
</comment>